<dbReference type="Pfam" id="PF07969">
    <property type="entry name" value="Amidohydro_3"/>
    <property type="match status" value="1"/>
</dbReference>
<dbReference type="EMBL" id="QSKW01000014">
    <property type="protein sequence ID" value="RHE97090.1"/>
    <property type="molecule type" value="Genomic_DNA"/>
</dbReference>
<reference evidence="2 3" key="1">
    <citation type="submission" date="2018-08" db="EMBL/GenBank/DDBJ databases">
        <title>A genome reference for cultivated species of the human gut microbiota.</title>
        <authorList>
            <person name="Zou Y."/>
            <person name="Xue W."/>
            <person name="Luo G."/>
        </authorList>
    </citation>
    <scope>NUCLEOTIDE SEQUENCE [LARGE SCALE GENOMIC DNA]</scope>
    <source>
        <strain evidence="2 3">AM27-11</strain>
    </source>
</reference>
<dbReference type="InterPro" id="IPR013108">
    <property type="entry name" value="Amidohydro_3"/>
</dbReference>
<dbReference type="AlphaFoldDB" id="A0A3R6FM06"/>
<dbReference type="InterPro" id="IPR011059">
    <property type="entry name" value="Metal-dep_hydrolase_composite"/>
</dbReference>
<dbReference type="InterPro" id="IPR032466">
    <property type="entry name" value="Metal_Hydrolase"/>
</dbReference>
<dbReference type="RefSeq" id="WP_118930194.1">
    <property type="nucleotide sequence ID" value="NZ_CATWND010000011.1"/>
</dbReference>
<sequence length="172" mass="19218">MGKTVQEYADFLGKDAFDTYFDLLLENNFTCMASYFSLSEQDMLTIYQSPYSMIGSDTICSEKKGPAHPRAYGSFIKPIADFALKRHLITIEEAIHKQTGLTASVWKLPNKGLIRDGFDADFILFDETKLRDCADFKDGTQIAEGIVSVYIGGELVYDGKNITEARPGKCLL</sequence>
<evidence type="ECO:0000313" key="3">
    <source>
        <dbReference type="Proteomes" id="UP000286271"/>
    </source>
</evidence>
<dbReference type="SUPFAM" id="SSF51556">
    <property type="entry name" value="Metallo-dependent hydrolases"/>
    <property type="match status" value="1"/>
</dbReference>
<protein>
    <recommendedName>
        <fullName evidence="1">Amidohydrolase 3 domain-containing protein</fullName>
    </recommendedName>
</protein>
<dbReference type="SUPFAM" id="SSF51338">
    <property type="entry name" value="Composite domain of metallo-dependent hydrolases"/>
    <property type="match status" value="1"/>
</dbReference>
<evidence type="ECO:0000259" key="1">
    <source>
        <dbReference type="Pfam" id="PF07969"/>
    </source>
</evidence>
<evidence type="ECO:0000313" key="2">
    <source>
        <dbReference type="EMBL" id="RHE97090.1"/>
    </source>
</evidence>
<dbReference type="Gene3D" id="3.20.20.140">
    <property type="entry name" value="Metal-dependent hydrolases"/>
    <property type="match status" value="1"/>
</dbReference>
<dbReference type="Proteomes" id="UP000286271">
    <property type="component" value="Unassembled WGS sequence"/>
</dbReference>
<name>A0A3R6FM06_9FIRM</name>
<proteinExistence type="predicted"/>
<comment type="caution">
    <text evidence="2">The sequence shown here is derived from an EMBL/GenBank/DDBJ whole genome shotgun (WGS) entry which is preliminary data.</text>
</comment>
<gene>
    <name evidence="2" type="ORF">DW707_09850</name>
</gene>
<feature type="domain" description="Amidohydrolase 3" evidence="1">
    <location>
        <begin position="83"/>
        <end position="157"/>
    </location>
</feature>
<accession>A0A3R6FM06</accession>
<organism evidence="2 3">
    <name type="scientific">Roseburia inulinivorans</name>
    <dbReference type="NCBI Taxonomy" id="360807"/>
    <lineage>
        <taxon>Bacteria</taxon>
        <taxon>Bacillati</taxon>
        <taxon>Bacillota</taxon>
        <taxon>Clostridia</taxon>
        <taxon>Lachnospirales</taxon>
        <taxon>Lachnospiraceae</taxon>
        <taxon>Roseburia</taxon>
    </lineage>
</organism>
<dbReference type="GO" id="GO:0016810">
    <property type="term" value="F:hydrolase activity, acting on carbon-nitrogen (but not peptide) bonds"/>
    <property type="evidence" value="ECO:0007669"/>
    <property type="project" value="InterPro"/>
</dbReference>